<dbReference type="OrthoDB" id="9832807at2759"/>
<comment type="subcellular location">
    <subcellularLocation>
        <location evidence="2">Cytoplasm</location>
    </subcellularLocation>
    <subcellularLocation>
        <location evidence="1">Nucleus</location>
    </subcellularLocation>
</comment>
<evidence type="ECO:0000256" key="1">
    <source>
        <dbReference type="ARBA" id="ARBA00004123"/>
    </source>
</evidence>
<dbReference type="RefSeq" id="XP_018813720.1">
    <property type="nucleotide sequence ID" value="XM_018958175.2"/>
</dbReference>
<keyword evidence="6" id="KW-0694">RNA-binding</keyword>
<evidence type="ECO:0000256" key="8">
    <source>
        <dbReference type="ARBA" id="ARBA00054110"/>
    </source>
</evidence>
<dbReference type="Proteomes" id="UP000235220">
    <property type="component" value="Chromosome 12"/>
</dbReference>
<sequence length="173" mass="19945">MKMETLKCFGFVNFEDSEDAARSVEALNGKKFEDKEWYVENAQKQSEREIDLKGGIEQEYLQEKVDKYVDVNEGLNLFVKNLDDSINTDDKLRELFSEFGTITSCKVLRDDNGISRGSGFVAFSTAEESSRALLEMNGKMVISKALYVALAQRREDRSAKVQRRRKKRTTRNY</sequence>
<evidence type="ECO:0000256" key="3">
    <source>
        <dbReference type="ARBA" id="ARBA00008557"/>
    </source>
</evidence>
<dbReference type="PROSITE" id="PS50102">
    <property type="entry name" value="RRM"/>
    <property type="match status" value="2"/>
</dbReference>
<dbReference type="GO" id="GO:0003730">
    <property type="term" value="F:mRNA 3'-UTR binding"/>
    <property type="evidence" value="ECO:0000318"/>
    <property type="project" value="GO_Central"/>
</dbReference>
<dbReference type="GO" id="GO:0008266">
    <property type="term" value="F:poly(U) RNA binding"/>
    <property type="evidence" value="ECO:0000318"/>
    <property type="project" value="GO_Central"/>
</dbReference>
<dbReference type="KEGG" id="jre:108985754"/>
<comment type="similarity">
    <text evidence="3">Belongs to the polyadenylate-binding protein type-1 family.</text>
</comment>
<dbReference type="GO" id="GO:0008143">
    <property type="term" value="F:poly(A) binding"/>
    <property type="evidence" value="ECO:0000318"/>
    <property type="project" value="GO_Central"/>
</dbReference>
<keyword evidence="9" id="KW-1185">Reference proteome</keyword>
<keyword evidence="7" id="KW-0539">Nucleus</keyword>
<reference evidence="10" key="1">
    <citation type="submission" date="2025-08" db="UniProtKB">
        <authorList>
            <consortium name="RefSeq"/>
        </authorList>
    </citation>
    <scope>IDENTIFICATION</scope>
    <source>
        <tissue evidence="10">Leaves</tissue>
    </source>
</reference>
<dbReference type="SMART" id="SM00360">
    <property type="entry name" value="RRM"/>
    <property type="match status" value="1"/>
</dbReference>
<evidence type="ECO:0000256" key="7">
    <source>
        <dbReference type="ARBA" id="ARBA00023242"/>
    </source>
</evidence>
<proteinExistence type="inferred from homology"/>
<gene>
    <name evidence="10" type="primary">LOC108985754</name>
</gene>
<dbReference type="FunFam" id="3.30.70.330:FF:000651">
    <property type="entry name" value="Poly(A) binding protein cytoplasmic 1 like"/>
    <property type="match status" value="1"/>
</dbReference>
<protein>
    <submittedName>
        <fullName evidence="10">Polyadenylate-binding protein 8-like isoform X1</fullName>
    </submittedName>
</protein>
<dbReference type="GeneID" id="108985754"/>
<evidence type="ECO:0000313" key="10">
    <source>
        <dbReference type="RefSeq" id="XP_018813720.1"/>
    </source>
</evidence>
<organism evidence="9 10">
    <name type="scientific">Juglans regia</name>
    <name type="common">English walnut</name>
    <dbReference type="NCBI Taxonomy" id="51240"/>
    <lineage>
        <taxon>Eukaryota</taxon>
        <taxon>Viridiplantae</taxon>
        <taxon>Streptophyta</taxon>
        <taxon>Embryophyta</taxon>
        <taxon>Tracheophyta</taxon>
        <taxon>Spermatophyta</taxon>
        <taxon>Magnoliopsida</taxon>
        <taxon>eudicotyledons</taxon>
        <taxon>Gunneridae</taxon>
        <taxon>Pentapetalae</taxon>
        <taxon>rosids</taxon>
        <taxon>fabids</taxon>
        <taxon>Fagales</taxon>
        <taxon>Juglandaceae</taxon>
        <taxon>Juglans</taxon>
    </lineage>
</organism>
<accession>A0A2I4E2U6</accession>
<keyword evidence="4" id="KW-0963">Cytoplasm</keyword>
<evidence type="ECO:0000256" key="2">
    <source>
        <dbReference type="ARBA" id="ARBA00004496"/>
    </source>
</evidence>
<evidence type="ECO:0000256" key="4">
    <source>
        <dbReference type="ARBA" id="ARBA00022490"/>
    </source>
</evidence>
<evidence type="ECO:0000313" key="9">
    <source>
        <dbReference type="Proteomes" id="UP000235220"/>
    </source>
</evidence>
<comment type="function">
    <text evidence="8">Binds the poly(A) tail of mRNA. Appears to be an important mediator of the multiple roles of the poly(A) tail in mRNA biogenesis, stability and translation.</text>
</comment>
<keyword evidence="5" id="KW-0677">Repeat</keyword>
<dbReference type="PANTHER" id="PTHR24012">
    <property type="entry name" value="RNA BINDING PROTEIN"/>
    <property type="match status" value="1"/>
</dbReference>
<dbReference type="InterPro" id="IPR012677">
    <property type="entry name" value="Nucleotide-bd_a/b_plait_sf"/>
</dbReference>
<dbReference type="SUPFAM" id="SSF54928">
    <property type="entry name" value="RNA-binding domain, RBD"/>
    <property type="match status" value="1"/>
</dbReference>
<dbReference type="AlphaFoldDB" id="A0A2I4E2U6"/>
<evidence type="ECO:0000256" key="5">
    <source>
        <dbReference type="ARBA" id="ARBA00022737"/>
    </source>
</evidence>
<dbReference type="STRING" id="51240.A0A2I4E2U6"/>
<name>A0A2I4E2U6_JUGRE</name>
<dbReference type="InterPro" id="IPR035979">
    <property type="entry name" value="RBD_domain_sf"/>
</dbReference>
<dbReference type="GO" id="GO:0005829">
    <property type="term" value="C:cytosol"/>
    <property type="evidence" value="ECO:0000318"/>
    <property type="project" value="GO_Central"/>
</dbReference>
<dbReference type="GO" id="GO:1990904">
    <property type="term" value="C:ribonucleoprotein complex"/>
    <property type="evidence" value="ECO:0000318"/>
    <property type="project" value="GO_Central"/>
</dbReference>
<dbReference type="Pfam" id="PF00076">
    <property type="entry name" value="RRM_1"/>
    <property type="match status" value="2"/>
</dbReference>
<dbReference type="Gramene" id="Jr12_00830_p1">
    <property type="protein sequence ID" value="cds.Jr12_00830_p1"/>
    <property type="gene ID" value="Jr12_00830"/>
</dbReference>
<dbReference type="Gene3D" id="3.30.70.330">
    <property type="match status" value="2"/>
</dbReference>
<dbReference type="InterPro" id="IPR000504">
    <property type="entry name" value="RRM_dom"/>
</dbReference>
<dbReference type="GO" id="GO:0005634">
    <property type="term" value="C:nucleus"/>
    <property type="evidence" value="ECO:0000318"/>
    <property type="project" value="GO_Central"/>
</dbReference>
<evidence type="ECO:0000256" key="6">
    <source>
        <dbReference type="ARBA" id="ARBA00022884"/>
    </source>
</evidence>